<dbReference type="InterPro" id="IPR036249">
    <property type="entry name" value="Thioredoxin-like_sf"/>
</dbReference>
<dbReference type="Pfam" id="PF13410">
    <property type="entry name" value="GST_C_2"/>
    <property type="match status" value="1"/>
</dbReference>
<keyword evidence="4" id="KW-1185">Reference proteome</keyword>
<feature type="domain" description="GST N-terminal" evidence="1">
    <location>
        <begin position="2"/>
        <end position="88"/>
    </location>
</feature>
<dbReference type="SUPFAM" id="SSF52833">
    <property type="entry name" value="Thioredoxin-like"/>
    <property type="match status" value="1"/>
</dbReference>
<dbReference type="EMBL" id="VHLG01000002">
    <property type="protein sequence ID" value="TPW32578.1"/>
    <property type="molecule type" value="Genomic_DNA"/>
</dbReference>
<dbReference type="InterPro" id="IPR040079">
    <property type="entry name" value="Glutathione_S-Trfase"/>
</dbReference>
<gene>
    <name evidence="3" type="ORF">FJU08_06200</name>
</gene>
<dbReference type="Gene3D" id="1.20.1050.10">
    <property type="match status" value="1"/>
</dbReference>
<name>A0A506UFK2_9HYPH</name>
<dbReference type="AlphaFoldDB" id="A0A506UFK2"/>
<dbReference type="OrthoDB" id="9810080at2"/>
<proteinExistence type="predicted"/>
<dbReference type="InterPro" id="IPR036282">
    <property type="entry name" value="Glutathione-S-Trfase_C_sf"/>
</dbReference>
<dbReference type="PROSITE" id="PS50404">
    <property type="entry name" value="GST_NTER"/>
    <property type="match status" value="1"/>
</dbReference>
<dbReference type="PANTHER" id="PTHR44051:SF2">
    <property type="entry name" value="HYPOTHETICAL GLUTATHIONE S-TRANSFERASE LIKE PROTEIN"/>
    <property type="match status" value="1"/>
</dbReference>
<dbReference type="Proteomes" id="UP000318801">
    <property type="component" value="Unassembled WGS sequence"/>
</dbReference>
<reference evidence="3 4" key="1">
    <citation type="submission" date="2019-06" db="EMBL/GenBank/DDBJ databases">
        <authorList>
            <person name="Li M."/>
        </authorList>
    </citation>
    <scope>NUCLEOTIDE SEQUENCE [LARGE SCALE GENOMIC DNA]</scope>
    <source>
        <strain evidence="3 4">BGMRC2036</strain>
    </source>
</reference>
<evidence type="ECO:0000259" key="1">
    <source>
        <dbReference type="PROSITE" id="PS50404"/>
    </source>
</evidence>
<dbReference type="Gene3D" id="3.40.30.10">
    <property type="entry name" value="Glutaredoxin"/>
    <property type="match status" value="1"/>
</dbReference>
<dbReference type="RefSeq" id="WP_141148087.1">
    <property type="nucleotide sequence ID" value="NZ_VHLG01000002.1"/>
</dbReference>
<feature type="domain" description="GST C-terminal" evidence="2">
    <location>
        <begin position="91"/>
        <end position="212"/>
    </location>
</feature>
<sequence>MSKLVLYDHALDENCYRLRLFMALAGIPYETVAIDSVPGNAHQSAEMRALSPAAILPVLSDDGKAYPGVIGPLIHLARLAAKTPDGSPWRPEAEAPEIAGWLEFSVTTLKAAVDARFEALFSPTGGPSDDLRQAAREALRIMDDHMTRRQIEGSEWFVGMTPSLADVALFPSFGLSRDFGVDHDEFPALRRWYRRFRALPGFITMSGIPDYH</sequence>
<dbReference type="Pfam" id="PF13409">
    <property type="entry name" value="GST_N_2"/>
    <property type="match status" value="1"/>
</dbReference>
<dbReference type="PROSITE" id="PS50405">
    <property type="entry name" value="GST_CTER"/>
    <property type="match status" value="1"/>
</dbReference>
<dbReference type="InterPro" id="IPR004045">
    <property type="entry name" value="Glutathione_S-Trfase_N"/>
</dbReference>
<protein>
    <submittedName>
        <fullName evidence="3">Glutathione S-transferase family protein</fullName>
    </submittedName>
</protein>
<evidence type="ECO:0000259" key="2">
    <source>
        <dbReference type="PROSITE" id="PS50405"/>
    </source>
</evidence>
<dbReference type="GO" id="GO:0016740">
    <property type="term" value="F:transferase activity"/>
    <property type="evidence" value="ECO:0007669"/>
    <property type="project" value="UniProtKB-KW"/>
</dbReference>
<organism evidence="3 4">
    <name type="scientific">Martelella alba</name>
    <dbReference type="NCBI Taxonomy" id="2590451"/>
    <lineage>
        <taxon>Bacteria</taxon>
        <taxon>Pseudomonadati</taxon>
        <taxon>Pseudomonadota</taxon>
        <taxon>Alphaproteobacteria</taxon>
        <taxon>Hyphomicrobiales</taxon>
        <taxon>Aurantimonadaceae</taxon>
        <taxon>Martelella</taxon>
    </lineage>
</organism>
<dbReference type="SFLD" id="SFLDS00019">
    <property type="entry name" value="Glutathione_Transferase_(cytos"/>
    <property type="match status" value="1"/>
</dbReference>
<dbReference type="PANTHER" id="PTHR44051">
    <property type="entry name" value="GLUTATHIONE S-TRANSFERASE-RELATED"/>
    <property type="match status" value="1"/>
</dbReference>
<keyword evidence="3" id="KW-0808">Transferase</keyword>
<comment type="caution">
    <text evidence="3">The sequence shown here is derived from an EMBL/GenBank/DDBJ whole genome shotgun (WGS) entry which is preliminary data.</text>
</comment>
<dbReference type="SUPFAM" id="SSF47616">
    <property type="entry name" value="GST C-terminal domain-like"/>
    <property type="match status" value="1"/>
</dbReference>
<evidence type="ECO:0000313" key="4">
    <source>
        <dbReference type="Proteomes" id="UP000318801"/>
    </source>
</evidence>
<evidence type="ECO:0000313" key="3">
    <source>
        <dbReference type="EMBL" id="TPW32578.1"/>
    </source>
</evidence>
<accession>A0A506UFK2</accession>
<dbReference type="InterPro" id="IPR010987">
    <property type="entry name" value="Glutathione-S-Trfase_C-like"/>
</dbReference>